<dbReference type="EMBL" id="CM043019">
    <property type="protein sequence ID" value="KAI4462120.1"/>
    <property type="molecule type" value="Genomic_DNA"/>
</dbReference>
<name>A0ACB9T5M3_HOLOL</name>
<sequence length="345" mass="39851">MSQPTVQTGTNAVPAPNLPATPTDMGKFISGAGMLKKILSLMAFFMAFMTVMVVLFIYMNNTGEFLILYDLLFEIVYRHYFAAMRHYQFQVNMSRDYELLEVKQDDPELIVYIRQMHLRPVKEMQGEYMDVYNDTPAEDLGYVLKLLNNKSEGVFVEAGAYNDGKTSETAWLEKKLNWNGLLIQPDPRHYFNLKKHDRERSQAIHGCLSPSPYPKEVSFHQGDRDGVKINSIHSNSIIDDSDIFNTRVKCFPLYSLLLAMNVTAIDYLCLKTGGTELQVLETIPFDRVIIKVINIHLQNKDVEKDTIKKFLATKNYSFAQHIRESYIFFLNRKRRLDTKIDTEAL</sequence>
<evidence type="ECO:0000313" key="1">
    <source>
        <dbReference type="EMBL" id="KAI4462120.1"/>
    </source>
</evidence>
<evidence type="ECO:0000313" key="2">
    <source>
        <dbReference type="Proteomes" id="UP001056778"/>
    </source>
</evidence>
<reference evidence="1" key="1">
    <citation type="submission" date="2022-04" db="EMBL/GenBank/DDBJ databases">
        <title>Chromosome-scale genome assembly of Holotrichia oblita Faldermann.</title>
        <authorList>
            <person name="Rongchong L."/>
        </authorList>
    </citation>
    <scope>NUCLEOTIDE SEQUENCE</scope>
    <source>
        <strain evidence="1">81SQS9</strain>
    </source>
</reference>
<proteinExistence type="predicted"/>
<gene>
    <name evidence="1" type="ORF">MML48_5g00004838</name>
</gene>
<protein>
    <submittedName>
        <fullName evidence="1">Protein star</fullName>
    </submittedName>
</protein>
<organism evidence="1 2">
    <name type="scientific">Holotrichia oblita</name>
    <name type="common">Chafer beetle</name>
    <dbReference type="NCBI Taxonomy" id="644536"/>
    <lineage>
        <taxon>Eukaryota</taxon>
        <taxon>Metazoa</taxon>
        <taxon>Ecdysozoa</taxon>
        <taxon>Arthropoda</taxon>
        <taxon>Hexapoda</taxon>
        <taxon>Insecta</taxon>
        <taxon>Pterygota</taxon>
        <taxon>Neoptera</taxon>
        <taxon>Endopterygota</taxon>
        <taxon>Coleoptera</taxon>
        <taxon>Polyphaga</taxon>
        <taxon>Scarabaeiformia</taxon>
        <taxon>Scarabaeidae</taxon>
        <taxon>Melolonthinae</taxon>
        <taxon>Holotrichia</taxon>
    </lineage>
</organism>
<accession>A0ACB9T5M3</accession>
<dbReference type="Proteomes" id="UP001056778">
    <property type="component" value="Chromosome 5"/>
</dbReference>
<comment type="caution">
    <text evidence="1">The sequence shown here is derived from an EMBL/GenBank/DDBJ whole genome shotgun (WGS) entry which is preliminary data.</text>
</comment>
<keyword evidence="2" id="KW-1185">Reference proteome</keyword>